<accession>A0ABQ5IL46</accession>
<organism evidence="1 2">
    <name type="scientific">Tanacetum coccineum</name>
    <dbReference type="NCBI Taxonomy" id="301880"/>
    <lineage>
        <taxon>Eukaryota</taxon>
        <taxon>Viridiplantae</taxon>
        <taxon>Streptophyta</taxon>
        <taxon>Embryophyta</taxon>
        <taxon>Tracheophyta</taxon>
        <taxon>Spermatophyta</taxon>
        <taxon>Magnoliopsida</taxon>
        <taxon>eudicotyledons</taxon>
        <taxon>Gunneridae</taxon>
        <taxon>Pentapetalae</taxon>
        <taxon>asterids</taxon>
        <taxon>campanulids</taxon>
        <taxon>Asterales</taxon>
        <taxon>Asteraceae</taxon>
        <taxon>Asteroideae</taxon>
        <taxon>Anthemideae</taxon>
        <taxon>Anthemidinae</taxon>
        <taxon>Tanacetum</taxon>
    </lineage>
</organism>
<dbReference type="Proteomes" id="UP001151760">
    <property type="component" value="Unassembled WGS sequence"/>
</dbReference>
<evidence type="ECO:0000313" key="2">
    <source>
        <dbReference type="Proteomes" id="UP001151760"/>
    </source>
</evidence>
<evidence type="ECO:0000313" key="1">
    <source>
        <dbReference type="EMBL" id="GJU00923.1"/>
    </source>
</evidence>
<keyword evidence="2" id="KW-1185">Reference proteome</keyword>
<reference evidence="1" key="1">
    <citation type="journal article" date="2022" name="Int. J. Mol. Sci.">
        <title>Draft Genome of Tanacetum Coccineum: Genomic Comparison of Closely Related Tanacetum-Family Plants.</title>
        <authorList>
            <person name="Yamashiro T."/>
            <person name="Shiraishi A."/>
            <person name="Nakayama K."/>
            <person name="Satake H."/>
        </authorList>
    </citation>
    <scope>NUCLEOTIDE SEQUENCE</scope>
</reference>
<comment type="caution">
    <text evidence="1">The sequence shown here is derived from an EMBL/GenBank/DDBJ whole genome shotgun (WGS) entry which is preliminary data.</text>
</comment>
<dbReference type="EMBL" id="BQNB010020912">
    <property type="protein sequence ID" value="GJU00923.1"/>
    <property type="molecule type" value="Genomic_DNA"/>
</dbReference>
<proteinExistence type="predicted"/>
<sequence>MAEWGIRRSGKVIGVFCSGSVGGGECGLEDGAGKRNGAWRVGTFGRRTVNWGAGREEVARSELVGGVGTGVAGSRSGEAQERRCWEGLAGGRGRRGGRVIAVGVRSGMGRDAGGDGGMGLMDRVAKY</sequence>
<name>A0ABQ5IL46_9ASTR</name>
<gene>
    <name evidence="1" type="ORF">Tco_1111261</name>
</gene>
<protein>
    <submittedName>
        <fullName evidence="1">Uncharacterized protein</fullName>
    </submittedName>
</protein>
<reference evidence="1" key="2">
    <citation type="submission" date="2022-01" db="EMBL/GenBank/DDBJ databases">
        <authorList>
            <person name="Yamashiro T."/>
            <person name="Shiraishi A."/>
            <person name="Satake H."/>
            <person name="Nakayama K."/>
        </authorList>
    </citation>
    <scope>NUCLEOTIDE SEQUENCE</scope>
</reference>